<dbReference type="PANTHER" id="PTHR12151:SF25">
    <property type="entry name" value="LINALOOL DEHYDRATASE_ISOMERASE DOMAIN-CONTAINING PROTEIN"/>
    <property type="match status" value="1"/>
</dbReference>
<dbReference type="Gene3D" id="3.40.30.10">
    <property type="entry name" value="Glutaredoxin"/>
    <property type="match status" value="1"/>
</dbReference>
<evidence type="ECO:0000256" key="1">
    <source>
        <dbReference type="ARBA" id="ARBA00010996"/>
    </source>
</evidence>
<dbReference type="OrthoDB" id="9790194at2"/>
<keyword evidence="2" id="KW-0479">Metal-binding</keyword>
<feature type="disulfide bond" description="Redox-active" evidence="3">
    <location>
        <begin position="45"/>
        <end position="49"/>
    </location>
</feature>
<protein>
    <submittedName>
        <fullName evidence="4">Sco1/SenC family protein</fullName>
    </submittedName>
</protein>
<proteinExistence type="inferred from homology"/>
<dbReference type="GO" id="GO:0046872">
    <property type="term" value="F:metal ion binding"/>
    <property type="evidence" value="ECO:0007669"/>
    <property type="project" value="UniProtKB-KW"/>
</dbReference>
<dbReference type="SUPFAM" id="SSF52833">
    <property type="entry name" value="Thioredoxin-like"/>
    <property type="match status" value="1"/>
</dbReference>
<dbReference type="Pfam" id="PF02630">
    <property type="entry name" value="SCO1-SenC"/>
    <property type="match status" value="1"/>
</dbReference>
<organism evidence="4 5">
    <name type="scientific">Oleiphilus messinensis</name>
    <dbReference type="NCBI Taxonomy" id="141451"/>
    <lineage>
        <taxon>Bacteria</taxon>
        <taxon>Pseudomonadati</taxon>
        <taxon>Pseudomonadota</taxon>
        <taxon>Gammaproteobacteria</taxon>
        <taxon>Oceanospirillales</taxon>
        <taxon>Oleiphilaceae</taxon>
        <taxon>Oleiphilus</taxon>
    </lineage>
</organism>
<dbReference type="InterPro" id="IPR036249">
    <property type="entry name" value="Thioredoxin-like_sf"/>
</dbReference>
<keyword evidence="5" id="KW-1185">Reference proteome</keyword>
<keyword evidence="2" id="KW-0186">Copper</keyword>
<evidence type="ECO:0000313" key="5">
    <source>
        <dbReference type="Proteomes" id="UP000196027"/>
    </source>
</evidence>
<name>A0A1Y0IDV3_9GAMM</name>
<dbReference type="AlphaFoldDB" id="A0A1Y0IDV3"/>
<dbReference type="CDD" id="cd02968">
    <property type="entry name" value="SCO"/>
    <property type="match status" value="1"/>
</dbReference>
<gene>
    <name evidence="4" type="ORF">OLMES_3947</name>
</gene>
<feature type="binding site" evidence="2">
    <location>
        <position position="45"/>
    </location>
    <ligand>
        <name>Cu cation</name>
        <dbReference type="ChEBI" id="CHEBI:23378"/>
    </ligand>
</feature>
<feature type="binding site" evidence="2">
    <location>
        <position position="138"/>
    </location>
    <ligand>
        <name>Cu cation</name>
        <dbReference type="ChEBI" id="CHEBI:23378"/>
    </ligand>
</feature>
<evidence type="ECO:0000313" key="4">
    <source>
        <dbReference type="EMBL" id="ARU57966.1"/>
    </source>
</evidence>
<dbReference type="KEGG" id="ome:OLMES_3947"/>
<dbReference type="EMBL" id="CP021425">
    <property type="protein sequence ID" value="ARU57966.1"/>
    <property type="molecule type" value="Genomic_DNA"/>
</dbReference>
<feature type="binding site" evidence="2">
    <location>
        <position position="49"/>
    </location>
    <ligand>
        <name>Cu cation</name>
        <dbReference type="ChEBI" id="CHEBI:23378"/>
    </ligand>
</feature>
<sequence>MEKWVKVENPDQLSEFSLRTANDRPFRRDDFMGHWSIVVLGYTSCPDVCPFVLGNLRAISREWLAQGKPLSRFPLQIIFVAVDPGRDTKRLSDYVQHFGDNVVGVTGDIVQLQRFANATGGAFELGKANTHGDYSVKHSAFSTVISPDAKVIAQLNPPLPVTETIQFFRTLIASTTP</sequence>
<dbReference type="PANTHER" id="PTHR12151">
    <property type="entry name" value="ELECTRON TRANSPORT PROTIN SCO1/SENC FAMILY MEMBER"/>
    <property type="match status" value="1"/>
</dbReference>
<keyword evidence="3" id="KW-1015">Disulfide bond</keyword>
<evidence type="ECO:0000256" key="3">
    <source>
        <dbReference type="PIRSR" id="PIRSR603782-2"/>
    </source>
</evidence>
<dbReference type="RefSeq" id="WP_157678402.1">
    <property type="nucleotide sequence ID" value="NZ_CP021425.1"/>
</dbReference>
<dbReference type="Proteomes" id="UP000196027">
    <property type="component" value="Chromosome"/>
</dbReference>
<dbReference type="InterPro" id="IPR003782">
    <property type="entry name" value="SCO1/SenC"/>
</dbReference>
<comment type="similarity">
    <text evidence="1">Belongs to the SCO1/2 family.</text>
</comment>
<accession>A0A1Y0IDV3</accession>
<reference evidence="4 5" key="1">
    <citation type="submission" date="2017-05" db="EMBL/GenBank/DDBJ databases">
        <title>Genomic insights into alkan degradation activity of Oleiphilus messinensis.</title>
        <authorList>
            <person name="Kozyavkin S.A."/>
            <person name="Slesarev A.I."/>
            <person name="Golyshin P.N."/>
            <person name="Korzhenkov A."/>
            <person name="Golyshina O.N."/>
            <person name="Toshchakov S.V."/>
        </authorList>
    </citation>
    <scope>NUCLEOTIDE SEQUENCE [LARGE SCALE GENOMIC DNA]</scope>
    <source>
        <strain evidence="4 5">ME102</strain>
    </source>
</reference>
<evidence type="ECO:0000256" key="2">
    <source>
        <dbReference type="PIRSR" id="PIRSR603782-1"/>
    </source>
</evidence>